<evidence type="ECO:0000256" key="1">
    <source>
        <dbReference type="ARBA" id="ARBA00004651"/>
    </source>
</evidence>
<organism evidence="8 9">
    <name type="scientific">Vibrio genomosp. F6 str. FF-238</name>
    <dbReference type="NCBI Taxonomy" id="1191298"/>
    <lineage>
        <taxon>Bacteria</taxon>
        <taxon>Pseudomonadati</taxon>
        <taxon>Pseudomonadota</taxon>
        <taxon>Gammaproteobacteria</taxon>
        <taxon>Vibrionales</taxon>
        <taxon>Vibrionaceae</taxon>
        <taxon>Vibrio</taxon>
    </lineage>
</organism>
<accession>A0A1E5D761</accession>
<evidence type="ECO:0000256" key="5">
    <source>
        <dbReference type="ARBA" id="ARBA00023136"/>
    </source>
</evidence>
<dbReference type="Pfam" id="PF00753">
    <property type="entry name" value="Lactamase_B"/>
    <property type="match status" value="1"/>
</dbReference>
<dbReference type="AlphaFoldDB" id="A0A1E5D761"/>
<dbReference type="SUPFAM" id="SSF56281">
    <property type="entry name" value="Metallo-hydrolase/oxidoreductase"/>
    <property type="match status" value="1"/>
</dbReference>
<dbReference type="SMART" id="SM00849">
    <property type="entry name" value="Lactamase_B"/>
    <property type="match status" value="1"/>
</dbReference>
<feature type="transmembrane region" description="Helical" evidence="6">
    <location>
        <begin position="20"/>
        <end position="42"/>
    </location>
</feature>
<dbReference type="CDD" id="cd07731">
    <property type="entry name" value="ComA-like_MBL-fold"/>
    <property type="match status" value="1"/>
</dbReference>
<keyword evidence="3 6" id="KW-0812">Transmembrane</keyword>
<evidence type="ECO:0000256" key="3">
    <source>
        <dbReference type="ARBA" id="ARBA00022692"/>
    </source>
</evidence>
<dbReference type="PANTHER" id="PTHR30619">
    <property type="entry name" value="DNA INTERNALIZATION/COMPETENCE PROTEIN COMEC/REC2"/>
    <property type="match status" value="1"/>
</dbReference>
<dbReference type="RefSeq" id="WP_017054279.1">
    <property type="nucleotide sequence ID" value="NZ_AJYW02000022.1"/>
</dbReference>
<feature type="domain" description="Metallo-beta-lactamase" evidence="7">
    <location>
        <begin position="502"/>
        <end position="683"/>
    </location>
</feature>
<feature type="transmembrane region" description="Helical" evidence="6">
    <location>
        <begin position="357"/>
        <end position="379"/>
    </location>
</feature>
<feature type="transmembrane region" description="Helical" evidence="6">
    <location>
        <begin position="263"/>
        <end position="284"/>
    </location>
</feature>
<protein>
    <submittedName>
        <fullName evidence="8">DNA internalization-related competence protein ComEC/Rec2</fullName>
    </submittedName>
</protein>
<name>A0A1E5D761_9VIBR</name>
<dbReference type="InterPro" id="IPR052159">
    <property type="entry name" value="Competence_DNA_uptake"/>
</dbReference>
<dbReference type="InterPro" id="IPR036866">
    <property type="entry name" value="RibonucZ/Hydroxyglut_hydro"/>
</dbReference>
<comment type="caution">
    <text evidence="8">The sequence shown here is derived from an EMBL/GenBank/DDBJ whole genome shotgun (WGS) entry which is preliminary data.</text>
</comment>
<sequence>MTLFQYSWILFSFSATAVSAVLWLEIPAWIWLVPSIIAILSIRYKYRQWWFVIGILLGVILIILHGNALKLQTNVLFQSSENITIKGHVDSSFKQISYGYEGSFVVRSINGQTLNYLQRPTIRILTPIKLQLDDVAKFQVTIKPIYGQLNEAGFDQESYYVSQRLVAKAVVKANSAYIVHSQTSLRAWLLKRVKNQIERLPNTSLIMALSFGERDDISNDLWEKLKNSGLIHLVAISGLHIGIAYSIGYFVGKVCRLFHSRWLWLPVFMAINFAYCYAWLAGFTLPTQRAFLMCLILSLCLLSRVQFSSWLLLLTTLAIVLTVNPFAVLSNSFWMSFGAVIAIYLALSKRPTQSNVIITLIFAQLYLLIFMTPITIFFFGGMSVSSALYNLFFVPWFSLVVVPLLFACLMLTVVAPSFSDEAWWAADKALELMIWAIQYADLTWLSVSREVAQLILYLTLMFMCSTLFSGRVNVLLLAVYLSWVSFNDDDLRWRMDILDVGHGLAIVIEKEGKVILYDTGKAWIGGSIVESVVHPVLTSRGISGIDGLILSHLDSDHAGGRYQVDSKLSPLWRRASQNIEGYQSCKKGDHWQWQGLMFDVVWPPKQVSRSFNPHSCVIRISDERSGVKVLLTGDVDAVSEWILRRKPDLLASDIMIVPHHGSITSSTMGFLNAIKPQLAVASLDKGSRWKMPADQVLANYQKIGSDWLDTGHSGQVSLFFYSNGWKVRSLRGEGNQAWYRQMLRKGVE</sequence>
<dbReference type="GO" id="GO:0030420">
    <property type="term" value="P:establishment of competence for transformation"/>
    <property type="evidence" value="ECO:0007669"/>
    <property type="project" value="InterPro"/>
</dbReference>
<dbReference type="InterPro" id="IPR004477">
    <property type="entry name" value="ComEC_N"/>
</dbReference>
<dbReference type="Proteomes" id="UP000094165">
    <property type="component" value="Unassembled WGS sequence"/>
</dbReference>
<keyword evidence="9" id="KW-1185">Reference proteome</keyword>
<dbReference type="Gene3D" id="3.60.15.10">
    <property type="entry name" value="Ribonuclease Z/Hydroxyacylglutathione hydrolase-like"/>
    <property type="match status" value="1"/>
</dbReference>
<dbReference type="EMBL" id="AJYW02000022">
    <property type="protein sequence ID" value="OEE79482.1"/>
    <property type="molecule type" value="Genomic_DNA"/>
</dbReference>
<comment type="subcellular location">
    <subcellularLocation>
        <location evidence="1">Cell membrane</location>
        <topology evidence="1">Multi-pass membrane protein</topology>
    </subcellularLocation>
</comment>
<keyword evidence="4 6" id="KW-1133">Transmembrane helix</keyword>
<dbReference type="NCBIfam" id="TIGR00361">
    <property type="entry name" value="ComEC_Rec2"/>
    <property type="match status" value="1"/>
</dbReference>
<evidence type="ECO:0000313" key="8">
    <source>
        <dbReference type="EMBL" id="OEE79482.1"/>
    </source>
</evidence>
<evidence type="ECO:0000256" key="2">
    <source>
        <dbReference type="ARBA" id="ARBA00022475"/>
    </source>
</evidence>
<dbReference type="InterPro" id="IPR001279">
    <property type="entry name" value="Metallo-B-lactamas"/>
</dbReference>
<evidence type="ECO:0000259" key="7">
    <source>
        <dbReference type="SMART" id="SM00849"/>
    </source>
</evidence>
<feature type="transmembrane region" description="Helical" evidence="6">
    <location>
        <begin position="290"/>
        <end position="314"/>
    </location>
</feature>
<keyword evidence="5 6" id="KW-0472">Membrane</keyword>
<feature type="transmembrane region" description="Helical" evidence="6">
    <location>
        <begin position="391"/>
        <end position="415"/>
    </location>
</feature>
<dbReference type="NCBIfam" id="TIGR00360">
    <property type="entry name" value="ComEC_N-term"/>
    <property type="match status" value="1"/>
</dbReference>
<evidence type="ECO:0000256" key="6">
    <source>
        <dbReference type="SAM" id="Phobius"/>
    </source>
</evidence>
<feature type="transmembrane region" description="Helical" evidence="6">
    <location>
        <begin position="326"/>
        <end position="345"/>
    </location>
</feature>
<gene>
    <name evidence="8" type="ORF">A130_11250</name>
</gene>
<proteinExistence type="predicted"/>
<dbReference type="GO" id="GO:0005886">
    <property type="term" value="C:plasma membrane"/>
    <property type="evidence" value="ECO:0007669"/>
    <property type="project" value="UniProtKB-SubCell"/>
</dbReference>
<reference evidence="8 9" key="1">
    <citation type="journal article" date="2012" name="Science">
        <title>Ecological populations of bacteria act as socially cohesive units of antibiotic production and resistance.</title>
        <authorList>
            <person name="Cordero O.X."/>
            <person name="Wildschutte H."/>
            <person name="Kirkup B."/>
            <person name="Proehl S."/>
            <person name="Ngo L."/>
            <person name="Hussain F."/>
            <person name="Le Roux F."/>
            <person name="Mincer T."/>
            <person name="Polz M.F."/>
        </authorList>
    </citation>
    <scope>NUCLEOTIDE SEQUENCE [LARGE SCALE GENOMIC DNA]</scope>
    <source>
        <strain evidence="8 9">FF-238</strain>
    </source>
</reference>
<keyword evidence="2" id="KW-1003">Cell membrane</keyword>
<dbReference type="InterPro" id="IPR004797">
    <property type="entry name" value="Competence_ComEC/Rec2"/>
</dbReference>
<dbReference type="InterPro" id="IPR025405">
    <property type="entry name" value="DUF4131"/>
</dbReference>
<dbReference type="Pfam" id="PF03772">
    <property type="entry name" value="Competence"/>
    <property type="match status" value="1"/>
</dbReference>
<feature type="transmembrane region" description="Helical" evidence="6">
    <location>
        <begin position="230"/>
        <end position="251"/>
    </location>
</feature>
<dbReference type="Pfam" id="PF13567">
    <property type="entry name" value="DUF4131"/>
    <property type="match status" value="1"/>
</dbReference>
<evidence type="ECO:0000313" key="9">
    <source>
        <dbReference type="Proteomes" id="UP000094165"/>
    </source>
</evidence>
<feature type="transmembrane region" description="Helical" evidence="6">
    <location>
        <begin position="49"/>
        <end position="69"/>
    </location>
</feature>
<feature type="transmembrane region" description="Helical" evidence="6">
    <location>
        <begin position="454"/>
        <end position="484"/>
    </location>
</feature>
<dbReference type="PANTHER" id="PTHR30619:SF1">
    <property type="entry name" value="RECOMBINATION PROTEIN 2"/>
    <property type="match status" value="1"/>
</dbReference>
<evidence type="ECO:0000256" key="4">
    <source>
        <dbReference type="ARBA" id="ARBA00022989"/>
    </source>
</evidence>
<dbReference type="InterPro" id="IPR035681">
    <property type="entry name" value="ComA-like_MBL"/>
</dbReference>